<feature type="domain" description="RdRp catalytic" evidence="3">
    <location>
        <begin position="728"/>
        <end position="873"/>
    </location>
</feature>
<feature type="compositionally biased region" description="Basic and acidic residues" evidence="2">
    <location>
        <begin position="435"/>
        <end position="458"/>
    </location>
</feature>
<evidence type="ECO:0000313" key="4">
    <source>
        <dbReference type="EMBL" id="OLQ05953.1"/>
    </source>
</evidence>
<proteinExistence type="predicted"/>
<dbReference type="GO" id="GO:0039694">
    <property type="term" value="P:viral RNA genome replication"/>
    <property type="evidence" value="ECO:0007669"/>
    <property type="project" value="InterPro"/>
</dbReference>
<evidence type="ECO:0000259" key="3">
    <source>
        <dbReference type="PROSITE" id="PS50507"/>
    </source>
</evidence>
<dbReference type="OrthoDB" id="420341at2759"/>
<dbReference type="PROSITE" id="PS50507">
    <property type="entry name" value="RDRP_SSRNA_POS"/>
    <property type="match status" value="1"/>
</dbReference>
<evidence type="ECO:0000313" key="5">
    <source>
        <dbReference type="Proteomes" id="UP000186817"/>
    </source>
</evidence>
<protein>
    <recommendedName>
        <fullName evidence="3">RdRp catalytic domain-containing protein</fullName>
    </recommendedName>
</protein>
<dbReference type="InterPro" id="IPR007094">
    <property type="entry name" value="RNA-dir_pol_PSvirus"/>
</dbReference>
<organism evidence="4 5">
    <name type="scientific">Symbiodinium microadriaticum</name>
    <name type="common">Dinoflagellate</name>
    <name type="synonym">Zooxanthella microadriatica</name>
    <dbReference type="NCBI Taxonomy" id="2951"/>
    <lineage>
        <taxon>Eukaryota</taxon>
        <taxon>Sar</taxon>
        <taxon>Alveolata</taxon>
        <taxon>Dinophyceae</taxon>
        <taxon>Suessiales</taxon>
        <taxon>Symbiodiniaceae</taxon>
        <taxon>Symbiodinium</taxon>
    </lineage>
</organism>
<name>A0A1Q9EEW0_SYMMI</name>
<comment type="caution">
    <text evidence="4">The sequence shown here is derived from an EMBL/GenBank/DDBJ whole genome shotgun (WGS) entry which is preliminary data.</text>
</comment>
<dbReference type="SUPFAM" id="SSF56672">
    <property type="entry name" value="DNA/RNA polymerases"/>
    <property type="match status" value="1"/>
</dbReference>
<accession>A0A1Q9EEW0</accession>
<feature type="coiled-coil region" evidence="1">
    <location>
        <begin position="1468"/>
        <end position="1502"/>
    </location>
</feature>
<evidence type="ECO:0000256" key="2">
    <source>
        <dbReference type="SAM" id="MobiDB-lite"/>
    </source>
</evidence>
<gene>
    <name evidence="4" type="ORF">AK812_SmicGene10784</name>
</gene>
<feature type="compositionally biased region" description="Basic and acidic residues" evidence="2">
    <location>
        <begin position="1699"/>
        <end position="1711"/>
    </location>
</feature>
<feature type="region of interest" description="Disordered" evidence="2">
    <location>
        <begin position="1679"/>
        <end position="1721"/>
    </location>
</feature>
<keyword evidence="1" id="KW-0175">Coiled coil</keyword>
<feature type="region of interest" description="Disordered" evidence="2">
    <location>
        <begin position="258"/>
        <end position="281"/>
    </location>
</feature>
<keyword evidence="5" id="KW-1185">Reference proteome</keyword>
<feature type="compositionally biased region" description="Acidic residues" evidence="2">
    <location>
        <begin position="1756"/>
        <end position="1766"/>
    </location>
</feature>
<feature type="region of interest" description="Disordered" evidence="2">
    <location>
        <begin position="415"/>
        <end position="472"/>
    </location>
</feature>
<sequence>MAAIKTLIDVEKLAIYGQRRSVGMLKSTCREGETMEQVKDRMWRVIKLVSGLKHQLPSTRMGREGKTLWISCVKSKNARARSAHVSLIWRVIELTTGAAHNNGENAIPCNALVTAYDDCTSRSKLIGPTMPCTQLLHMSCDMWLDALVTQVFEDGTYRIVWSMDDSESDVPADYALCMNPCGGQEIWVRKKAGERGARVLFAGLEGEGEAPVSFRSLGAAVRARGGTRLDGMVEPTTDKHFDNHRFDNYTDWLDRETGKRNRQGGRHIGYGFPVPKPPQPPRPERPFWVQEQSMTSGLMVTRKYNQTETSYQTVATRADPHHFPNYIDVKDSDHYKDHRRRNCHCDPDRWVVDPKLRDAVPDAKATYPDPEILNILFSDEVKPKKENFKELNVDFSCLDLPVQVSNKIEEAEARLTEQDLDAGRTASREMNTTFEEQRKAPIELGRPEEVSRGDHRSSPDNPITGFSLHPTEVTGQEHVIGDISYLSEAHKVELRGGAATLDYRDSMDENGTREVRKAIEEEYAMNLEKSEIEGCASREQRAHCASWEPVPESGNIPGVFVAKPTIGNALKAMKGRHFKIASGVGEMTKVGKRHIQRVCSMLKQVLMQERVESGALALAFDILSTLPSEFKSGKWTEERFLTALRTAGVDCPRELPCKAHVKPNEALSKEKPRRIITSGDAGVVRHIFDAGLLEHALFHNPRFEQRSLKHATRREFGRRMGEILRNYDFVASMDFGAFDGSCTKECRDLIENDIILSMFMKMMDLEGPDSLLAAAIFDRIKNKCSISVKNVVKAVIFDMIRESGDRGTSILNYLTNICIFFANLSLMLERKGYSEKVVRKIVMDALKDGKLANLMGEGDDGLQAFAETLIRMVGTKFEFGEAWCAGYTEFGFKIEPQGPEGDLSFGDCIVSSAERAEFCSKIAVMCGMETYFYPKPGKLSNSLTVSFDITNGRHDAGYTKAVAMMSNCVHQPLLFKLCHTLASHHAAHGGKIDVAHMKVLLGPDQGEAGDDFADRLKVEHDAFLMDGKAPAIMMRSFERETGMKVADQENAIIALDTGCLETVTAHYPRLMNMERDMDRDLLRSQRWLFCLSSLVVGYVIEEFRAPGGLEPGNPLVEGCLKPDLDEVVSFVQKRPRQEGTRDAPSGQRRRRTYISLVSIAERWWELGDAGTRAKALRALMARIRSQHGRAPLGFVERMLAPICTDQGQCGYRHVGGEHGRGSDQYMALHGRRPKEDKGAVQVKVSLEIAEILAYRGDHVRRVPPPPGEEPQNIDFTVFPAPPIFGATSWGQARGERNRLHRCDEEAIMTLGLITAIRAMLTELGQICHGASLVEVQLEQEEEEGDGTLMVQSRLVHWRATKSGPNENEQLPVEQEVMFLMQGAWVRSFGLVQRLQDDLEKAQPGVARLRAVHLQGRLLRNRGQFLTAAGQDLVSQVEAVCVALAGSAENEVATGFAAQPQEVQDPSVIEELAREEAAEQRDRAALEKQQADFEREQQEYDERMAAFAEEMSERAKSEACRTWDDWALWDEMHGPRRGRKRPYLEVSGEGARVVGQSLRFSTGASSSSARMVIRFGMESSSEAETVPIPSPEVVPPAGTKASSAQIPLDFQAFQQVFDQWRANKLTGEEVKARFGEDTLELLEAQLWGMQDSAPVGPVGSPDATGLADTLLDAIVEGASATSSVSQSMREGRQLGVAEEVSDKGLDAEDGRNCAKGPHGEPVGVHDARVVELEEGLSGVSQGDVHNLHTELDGEGLAPEDTDEEEQEWREMLGARSAGDVNLKARRRDRSD</sequence>
<evidence type="ECO:0000256" key="1">
    <source>
        <dbReference type="SAM" id="Coils"/>
    </source>
</evidence>
<dbReference type="EMBL" id="LSRX01000171">
    <property type="protein sequence ID" value="OLQ05953.1"/>
    <property type="molecule type" value="Genomic_DNA"/>
</dbReference>
<dbReference type="Proteomes" id="UP000186817">
    <property type="component" value="Unassembled WGS sequence"/>
</dbReference>
<feature type="region of interest" description="Disordered" evidence="2">
    <location>
        <begin position="1748"/>
        <end position="1790"/>
    </location>
</feature>
<dbReference type="InterPro" id="IPR043502">
    <property type="entry name" value="DNA/RNA_pol_sf"/>
</dbReference>
<dbReference type="GO" id="GO:0003968">
    <property type="term" value="F:RNA-directed RNA polymerase activity"/>
    <property type="evidence" value="ECO:0007669"/>
    <property type="project" value="InterPro"/>
</dbReference>
<reference evidence="4 5" key="1">
    <citation type="submission" date="2016-02" db="EMBL/GenBank/DDBJ databases">
        <title>Genome analysis of coral dinoflagellate symbionts highlights evolutionary adaptations to a symbiotic lifestyle.</title>
        <authorList>
            <person name="Aranda M."/>
            <person name="Li Y."/>
            <person name="Liew Y.J."/>
            <person name="Baumgarten S."/>
            <person name="Simakov O."/>
            <person name="Wilson M."/>
            <person name="Piel J."/>
            <person name="Ashoor H."/>
            <person name="Bougouffa S."/>
            <person name="Bajic V.B."/>
            <person name="Ryu T."/>
            <person name="Ravasi T."/>
            <person name="Bayer T."/>
            <person name="Micklem G."/>
            <person name="Kim H."/>
            <person name="Bhak J."/>
            <person name="Lajeunesse T.C."/>
            <person name="Voolstra C.R."/>
        </authorList>
    </citation>
    <scope>NUCLEOTIDE SEQUENCE [LARGE SCALE GENOMIC DNA]</scope>
    <source>
        <strain evidence="4 5">CCMP2467</strain>
    </source>
</reference>